<proteinExistence type="predicted"/>
<dbReference type="InterPro" id="IPR001034">
    <property type="entry name" value="DeoR_HTH"/>
</dbReference>
<keyword evidence="9" id="KW-1185">Reference proteome</keyword>
<name>A0ABU3GA54_9MICO</name>
<dbReference type="InterPro" id="IPR037171">
    <property type="entry name" value="NagB/RpiA_transferase-like"/>
</dbReference>
<dbReference type="InterPro" id="IPR018356">
    <property type="entry name" value="Tscrpt_reg_HTH_DeoR_CS"/>
</dbReference>
<dbReference type="PRINTS" id="PR00037">
    <property type="entry name" value="HTHLACR"/>
</dbReference>
<evidence type="ECO:0000256" key="6">
    <source>
        <dbReference type="ARBA" id="ARBA00024937"/>
    </source>
</evidence>
<evidence type="ECO:0000256" key="1">
    <source>
        <dbReference type="ARBA" id="ARBA00021390"/>
    </source>
</evidence>
<evidence type="ECO:0000256" key="5">
    <source>
        <dbReference type="ARBA" id="ARBA00023163"/>
    </source>
</evidence>
<evidence type="ECO:0000313" key="9">
    <source>
        <dbReference type="Proteomes" id="UP001251849"/>
    </source>
</evidence>
<reference evidence="8 9" key="1">
    <citation type="submission" date="2023-08" db="EMBL/GenBank/DDBJ databases">
        <title>Microbacterium aquilitoris sp. nov. and Microbacterium gwkjibeachense sp. nov., isolated from beach.</title>
        <authorList>
            <person name="Lee S.D."/>
            <person name="Yang H."/>
            <person name="Kim I."/>
        </authorList>
    </citation>
    <scope>NUCLEOTIDE SEQUENCE [LARGE SCALE GENOMIC DNA]</scope>
    <source>
        <strain evidence="8 9">KSW4-11</strain>
    </source>
</reference>
<feature type="domain" description="HTH deoR-type" evidence="7">
    <location>
        <begin position="6"/>
        <end position="61"/>
    </location>
</feature>
<evidence type="ECO:0000256" key="3">
    <source>
        <dbReference type="ARBA" id="ARBA00023015"/>
    </source>
</evidence>
<dbReference type="Proteomes" id="UP001251849">
    <property type="component" value="Unassembled WGS sequence"/>
</dbReference>
<dbReference type="SMART" id="SM01134">
    <property type="entry name" value="DeoRC"/>
    <property type="match status" value="1"/>
</dbReference>
<dbReference type="InterPro" id="IPR014036">
    <property type="entry name" value="DeoR-like_C"/>
</dbReference>
<evidence type="ECO:0000256" key="4">
    <source>
        <dbReference type="ARBA" id="ARBA00023125"/>
    </source>
</evidence>
<keyword evidence="4 8" id="KW-0238">DNA-binding</keyword>
<dbReference type="InterPro" id="IPR050313">
    <property type="entry name" value="Carb_Metab_HTH_regulators"/>
</dbReference>
<evidence type="ECO:0000313" key="8">
    <source>
        <dbReference type="EMBL" id="MDT3315932.1"/>
    </source>
</evidence>
<dbReference type="Pfam" id="PF08220">
    <property type="entry name" value="HTH_DeoR"/>
    <property type="match status" value="1"/>
</dbReference>
<evidence type="ECO:0000259" key="7">
    <source>
        <dbReference type="PROSITE" id="PS51000"/>
    </source>
</evidence>
<dbReference type="PANTHER" id="PTHR30363:SF4">
    <property type="entry name" value="GLYCEROL-3-PHOSPHATE REGULON REPRESSOR"/>
    <property type="match status" value="1"/>
</dbReference>
<dbReference type="Gene3D" id="1.10.10.10">
    <property type="entry name" value="Winged helix-like DNA-binding domain superfamily/Winged helix DNA-binding domain"/>
    <property type="match status" value="1"/>
</dbReference>
<protein>
    <recommendedName>
        <fullName evidence="1">Lactose phosphotransferase system repressor</fullName>
    </recommendedName>
</protein>
<keyword evidence="5" id="KW-0804">Transcription</keyword>
<dbReference type="EMBL" id="JAUZVV010000001">
    <property type="protein sequence ID" value="MDT3315932.1"/>
    <property type="molecule type" value="Genomic_DNA"/>
</dbReference>
<comment type="function">
    <text evidence="6">Repressor of the lactose catabolism operon. Galactose-6-phosphate is the inducer.</text>
</comment>
<keyword evidence="3" id="KW-0805">Transcription regulation</keyword>
<dbReference type="Pfam" id="PF00455">
    <property type="entry name" value="DeoRC"/>
    <property type="match status" value="1"/>
</dbReference>
<comment type="caution">
    <text evidence="8">The sequence shown here is derived from an EMBL/GenBank/DDBJ whole genome shotgun (WGS) entry which is preliminary data.</text>
</comment>
<dbReference type="InterPro" id="IPR036388">
    <property type="entry name" value="WH-like_DNA-bd_sf"/>
</dbReference>
<dbReference type="SMART" id="SM00420">
    <property type="entry name" value="HTH_DEOR"/>
    <property type="match status" value="1"/>
</dbReference>
<sequence>MPPLLSAQRRSRLVEMLAESGSIRLEPAADALGVSVMTVRRDLDDLVRDGLARRVRGGAVAAIVPQGFSERIAARGGAKAEIARKAHDLLPHRGAAAMDASSTVGALLATLDDSHELLVVTNSYDNLRTAQARPGIDAILLGGRLEPRTGSFVGAQACESAARFHYDRFFTSAAALDPSFGTSETTLEEAEVKRVLSANADETVVLADSSKLERLAVARALEWSDVDLLVTELDPADDRLSPFRDLVDIR</sequence>
<dbReference type="GO" id="GO:0003677">
    <property type="term" value="F:DNA binding"/>
    <property type="evidence" value="ECO:0007669"/>
    <property type="project" value="UniProtKB-KW"/>
</dbReference>
<accession>A0ABU3GA54</accession>
<dbReference type="PANTHER" id="PTHR30363">
    <property type="entry name" value="HTH-TYPE TRANSCRIPTIONAL REGULATOR SRLR-RELATED"/>
    <property type="match status" value="1"/>
</dbReference>
<evidence type="ECO:0000256" key="2">
    <source>
        <dbReference type="ARBA" id="ARBA00022491"/>
    </source>
</evidence>
<organism evidence="8 9">
    <name type="scientific">Microbacterium gawkjiense</name>
    <dbReference type="NCBI Taxonomy" id="3067309"/>
    <lineage>
        <taxon>Bacteria</taxon>
        <taxon>Bacillati</taxon>
        <taxon>Actinomycetota</taxon>
        <taxon>Actinomycetes</taxon>
        <taxon>Micrococcales</taxon>
        <taxon>Microbacteriaceae</taxon>
        <taxon>Microbacterium</taxon>
    </lineage>
</organism>
<dbReference type="SUPFAM" id="SSF100950">
    <property type="entry name" value="NagB/RpiA/CoA transferase-like"/>
    <property type="match status" value="1"/>
</dbReference>
<gene>
    <name evidence="8" type="ORF">Q9S71_03770</name>
</gene>
<dbReference type="RefSeq" id="WP_311860592.1">
    <property type="nucleotide sequence ID" value="NZ_JAUZVV010000001.1"/>
</dbReference>
<dbReference type="PROSITE" id="PS51000">
    <property type="entry name" value="HTH_DEOR_2"/>
    <property type="match status" value="1"/>
</dbReference>
<dbReference type="SUPFAM" id="SSF46785">
    <property type="entry name" value="Winged helix' DNA-binding domain"/>
    <property type="match status" value="1"/>
</dbReference>
<dbReference type="PROSITE" id="PS00894">
    <property type="entry name" value="HTH_DEOR_1"/>
    <property type="match status" value="1"/>
</dbReference>
<dbReference type="InterPro" id="IPR036390">
    <property type="entry name" value="WH_DNA-bd_sf"/>
</dbReference>
<keyword evidence="2" id="KW-0678">Repressor</keyword>